<feature type="transmembrane region" description="Helical" evidence="5">
    <location>
        <begin position="363"/>
        <end position="383"/>
    </location>
</feature>
<dbReference type="GO" id="GO:0016874">
    <property type="term" value="F:ligase activity"/>
    <property type="evidence" value="ECO:0007669"/>
    <property type="project" value="UniProtKB-KW"/>
</dbReference>
<keyword evidence="4 5" id="KW-0472">Membrane</keyword>
<evidence type="ECO:0000313" key="7">
    <source>
        <dbReference type="EMBL" id="MFC4210402.1"/>
    </source>
</evidence>
<evidence type="ECO:0000313" key="8">
    <source>
        <dbReference type="Proteomes" id="UP001595789"/>
    </source>
</evidence>
<keyword evidence="8" id="KW-1185">Reference proteome</keyword>
<protein>
    <submittedName>
        <fullName evidence="7">O-antigen ligase family protein</fullName>
    </submittedName>
</protein>
<dbReference type="EMBL" id="JBHSBW010000007">
    <property type="protein sequence ID" value="MFC4210402.1"/>
    <property type="molecule type" value="Genomic_DNA"/>
</dbReference>
<feature type="transmembrane region" description="Helical" evidence="5">
    <location>
        <begin position="123"/>
        <end position="143"/>
    </location>
</feature>
<name>A0ABV8P829_9SPHI</name>
<evidence type="ECO:0000256" key="5">
    <source>
        <dbReference type="SAM" id="Phobius"/>
    </source>
</evidence>
<dbReference type="InterPro" id="IPR051533">
    <property type="entry name" value="WaaL-like"/>
</dbReference>
<dbReference type="RefSeq" id="WP_378982153.1">
    <property type="nucleotide sequence ID" value="NZ_JBHSBW010000007.1"/>
</dbReference>
<comment type="subcellular location">
    <subcellularLocation>
        <location evidence="1">Membrane</location>
        <topology evidence="1">Multi-pass membrane protein</topology>
    </subcellularLocation>
</comment>
<proteinExistence type="predicted"/>
<feature type="transmembrane region" description="Helical" evidence="5">
    <location>
        <begin position="196"/>
        <end position="226"/>
    </location>
</feature>
<sequence length="415" mass="47054">MGTDIKKNYLLYTVFLLPFMDLFISTQNWGGYKVFDIISYFTVILLIGKPKNTSNLATLYISISLFLMVVLIVGCLHSEFITKSFVFLSQFITVFIYASILIKQLKEEPNFIYEILKGLKFSCLFSLAFLAMQLIFGLSMALYKLNLNASAYDSIIRYPSYFEDPQKYGQFLAMSSFIFLIENPAKKINSLINPALFVLVIIALFLTGVRAAFSGLCVGMFIIFIFGGKKYKLLGIACVVVVVITAVFFSNHFAIFNRGADVNDTASVRYAYWAGAFKIFLQNPFLGIGIGNYQNYVSLHSQDQYWLFFGTYEYMDHPESGYLKLLVEFGIFGFILLLSLIFLPVINAFRAIINPIFVTEKNILLFISASLICWLVAFVTVYSFSDLRIGIFIVTLVSILISPSYIAPFYTTDEI</sequence>
<evidence type="ECO:0000256" key="1">
    <source>
        <dbReference type="ARBA" id="ARBA00004141"/>
    </source>
</evidence>
<evidence type="ECO:0000256" key="2">
    <source>
        <dbReference type="ARBA" id="ARBA00022692"/>
    </source>
</evidence>
<feature type="transmembrane region" description="Helical" evidence="5">
    <location>
        <begin position="329"/>
        <end position="351"/>
    </location>
</feature>
<feature type="transmembrane region" description="Helical" evidence="5">
    <location>
        <begin position="55"/>
        <end position="74"/>
    </location>
</feature>
<comment type="caution">
    <text evidence="7">The sequence shown here is derived from an EMBL/GenBank/DDBJ whole genome shotgun (WGS) entry which is preliminary data.</text>
</comment>
<feature type="domain" description="O-antigen ligase-related" evidence="6">
    <location>
        <begin position="195"/>
        <end position="338"/>
    </location>
</feature>
<gene>
    <name evidence="7" type="ORF">ACFOWA_04365</name>
</gene>
<keyword evidence="7" id="KW-0436">Ligase</keyword>
<organism evidence="7 8">
    <name type="scientific">Pedobacter lithocola</name>
    <dbReference type="NCBI Taxonomy" id="1908239"/>
    <lineage>
        <taxon>Bacteria</taxon>
        <taxon>Pseudomonadati</taxon>
        <taxon>Bacteroidota</taxon>
        <taxon>Sphingobacteriia</taxon>
        <taxon>Sphingobacteriales</taxon>
        <taxon>Sphingobacteriaceae</taxon>
        <taxon>Pedobacter</taxon>
    </lineage>
</organism>
<feature type="transmembrane region" description="Helical" evidence="5">
    <location>
        <begin position="9"/>
        <end position="25"/>
    </location>
</feature>
<keyword evidence="2 5" id="KW-0812">Transmembrane</keyword>
<dbReference type="Pfam" id="PF04932">
    <property type="entry name" value="Wzy_C"/>
    <property type="match status" value="1"/>
</dbReference>
<feature type="transmembrane region" description="Helical" evidence="5">
    <location>
        <begin position="389"/>
        <end position="410"/>
    </location>
</feature>
<evidence type="ECO:0000259" key="6">
    <source>
        <dbReference type="Pfam" id="PF04932"/>
    </source>
</evidence>
<evidence type="ECO:0000256" key="3">
    <source>
        <dbReference type="ARBA" id="ARBA00022989"/>
    </source>
</evidence>
<dbReference type="PANTHER" id="PTHR37422:SF13">
    <property type="entry name" value="LIPOPOLYSACCHARIDE BIOSYNTHESIS PROTEIN PA4999-RELATED"/>
    <property type="match status" value="1"/>
</dbReference>
<dbReference type="Proteomes" id="UP001595789">
    <property type="component" value="Unassembled WGS sequence"/>
</dbReference>
<dbReference type="PANTHER" id="PTHR37422">
    <property type="entry name" value="TEICHURONIC ACID BIOSYNTHESIS PROTEIN TUAE"/>
    <property type="match status" value="1"/>
</dbReference>
<feature type="transmembrane region" description="Helical" evidence="5">
    <location>
        <begin position="80"/>
        <end position="102"/>
    </location>
</feature>
<accession>A0ABV8P829</accession>
<evidence type="ECO:0000256" key="4">
    <source>
        <dbReference type="ARBA" id="ARBA00023136"/>
    </source>
</evidence>
<keyword evidence="3 5" id="KW-1133">Transmembrane helix</keyword>
<dbReference type="InterPro" id="IPR007016">
    <property type="entry name" value="O-antigen_ligase-rel_domated"/>
</dbReference>
<reference evidence="8" key="1">
    <citation type="journal article" date="2019" name="Int. J. Syst. Evol. Microbiol.">
        <title>The Global Catalogue of Microorganisms (GCM) 10K type strain sequencing project: providing services to taxonomists for standard genome sequencing and annotation.</title>
        <authorList>
            <consortium name="The Broad Institute Genomics Platform"/>
            <consortium name="The Broad Institute Genome Sequencing Center for Infectious Disease"/>
            <person name="Wu L."/>
            <person name="Ma J."/>
        </authorList>
    </citation>
    <scope>NUCLEOTIDE SEQUENCE [LARGE SCALE GENOMIC DNA]</scope>
    <source>
        <strain evidence="8">CCM 8691</strain>
    </source>
</reference>
<feature type="transmembrane region" description="Helical" evidence="5">
    <location>
        <begin position="233"/>
        <end position="255"/>
    </location>
</feature>